<sequence>MTVQERVQVFPWLLDHRDQNSRVVIPSGVVLSFAKIDQRLEDLLLDSDNAEWEIADPAKVIMIANALTDNQRMKLINSLRSKLLRLGGQLDLGQIDYATLKKELEWFTSFNRDAEIKARQRQSGGRERAFRGQQRRGRGSGGFRNQGNRQNSQHSSQQSPPQQQQQQQQPWGPKRCWWCQGMTHFKKNCARKRAGQPRIERCPWVPPPPSQDPNRSQQQQFSSSSSGGQGGR</sequence>
<dbReference type="AlphaFoldDB" id="A0A0G4HQT5"/>
<feature type="region of interest" description="Disordered" evidence="1">
    <location>
        <begin position="190"/>
        <end position="232"/>
    </location>
</feature>
<feature type="compositionally biased region" description="Low complexity" evidence="1">
    <location>
        <begin position="145"/>
        <end position="170"/>
    </location>
</feature>
<evidence type="ECO:0000313" key="2">
    <source>
        <dbReference type="EMBL" id="CEM46659.1"/>
    </source>
</evidence>
<evidence type="ECO:0000256" key="1">
    <source>
        <dbReference type="SAM" id="MobiDB-lite"/>
    </source>
</evidence>
<gene>
    <name evidence="2" type="ORF">Cvel_7986</name>
</gene>
<dbReference type="VEuPathDB" id="CryptoDB:Cvel_7986"/>
<reference evidence="2" key="1">
    <citation type="submission" date="2014-11" db="EMBL/GenBank/DDBJ databases">
        <authorList>
            <person name="Otto D Thomas"/>
            <person name="Naeem Raeece"/>
        </authorList>
    </citation>
    <scope>NUCLEOTIDE SEQUENCE</scope>
</reference>
<dbReference type="PhylomeDB" id="A0A0G4HQT5"/>
<proteinExistence type="predicted"/>
<protein>
    <submittedName>
        <fullName evidence="2">Uncharacterized protein</fullName>
    </submittedName>
</protein>
<feature type="region of interest" description="Disordered" evidence="1">
    <location>
        <begin position="117"/>
        <end position="170"/>
    </location>
</feature>
<name>A0A0G4HQT5_9ALVE</name>
<feature type="compositionally biased region" description="Low complexity" evidence="1">
    <location>
        <begin position="216"/>
        <end position="226"/>
    </location>
</feature>
<organism evidence="2">
    <name type="scientific">Chromera velia CCMP2878</name>
    <dbReference type="NCBI Taxonomy" id="1169474"/>
    <lineage>
        <taxon>Eukaryota</taxon>
        <taxon>Sar</taxon>
        <taxon>Alveolata</taxon>
        <taxon>Colpodellida</taxon>
        <taxon>Chromeraceae</taxon>
        <taxon>Chromera</taxon>
    </lineage>
</organism>
<accession>A0A0G4HQT5</accession>
<dbReference type="EMBL" id="CDMZ01003512">
    <property type="protein sequence ID" value="CEM46659.1"/>
    <property type="molecule type" value="Genomic_DNA"/>
</dbReference>
<feature type="compositionally biased region" description="Basic and acidic residues" evidence="1">
    <location>
        <begin position="117"/>
        <end position="130"/>
    </location>
</feature>